<dbReference type="SUPFAM" id="SSF111126">
    <property type="entry name" value="Ligand-binding domain in the NO signalling and Golgi transport"/>
    <property type="match status" value="1"/>
</dbReference>
<dbReference type="PANTHER" id="PTHR45655">
    <property type="entry name" value="GUANYLATE CYCLASE SOLUBLE SUBUNIT BETA-2"/>
    <property type="match status" value="1"/>
</dbReference>
<dbReference type="RefSeq" id="WP_090727697.1">
    <property type="nucleotide sequence ID" value="NZ_FOOU01000006.1"/>
</dbReference>
<dbReference type="Pfam" id="PF07700">
    <property type="entry name" value="HNOB"/>
    <property type="match status" value="1"/>
</dbReference>
<dbReference type="EMBL" id="FOOU01000006">
    <property type="protein sequence ID" value="SFG38739.1"/>
    <property type="molecule type" value="Genomic_DNA"/>
</dbReference>
<sequence length="181" mass="20889">MKGVVFNILEEMVAEHFGMQVWNDILDTAETEGVYTAGQSYPDEHLFELVGITCKKLNMSSEMVIGSFGEYMFHGLHQRYPNFIEKEPTLRSFLKSVESVIHVEVRKLYQDPNLPDFEYFDTADGNMIMRYHSPRKLCILAEGLIRGASSHYAQKISLSHTTCMHKNDPYCDLEITFHHDC</sequence>
<dbReference type="Gene3D" id="3.90.1520.10">
    <property type="entry name" value="H-NOX domain"/>
    <property type="match status" value="1"/>
</dbReference>
<name>A0A1I2RGW1_9GAMM</name>
<proteinExistence type="predicted"/>
<dbReference type="AlphaFoldDB" id="A0A1I2RGW1"/>
<dbReference type="STRING" id="1045558.SAMN05216175_10673"/>
<gene>
    <name evidence="2" type="ORF">SAMN05216175_10673</name>
</gene>
<evidence type="ECO:0000313" key="3">
    <source>
        <dbReference type="Proteomes" id="UP000198623"/>
    </source>
</evidence>
<accession>A0A1I2RGW1</accession>
<dbReference type="InterPro" id="IPR024096">
    <property type="entry name" value="NO_sig/Golgi_transp_ligand-bd"/>
</dbReference>
<dbReference type="OrthoDB" id="7266652at2"/>
<keyword evidence="3" id="KW-1185">Reference proteome</keyword>
<protein>
    <submittedName>
        <fullName evidence="2">Haem-NO-binding</fullName>
    </submittedName>
</protein>
<dbReference type="PANTHER" id="PTHR45655:SF13">
    <property type="entry name" value="SOLUBLE GUANYLATE CYCLASE GCY-32-RELATED"/>
    <property type="match status" value="1"/>
</dbReference>
<reference evidence="3" key="1">
    <citation type="submission" date="2016-10" db="EMBL/GenBank/DDBJ databases">
        <authorList>
            <person name="Varghese N."/>
            <person name="Submissions S."/>
        </authorList>
    </citation>
    <scope>NUCLEOTIDE SEQUENCE [LARGE SCALE GENOMIC DNA]</scope>
    <source>
        <strain evidence="3">CGMCC 1.10971</strain>
    </source>
</reference>
<dbReference type="InterPro" id="IPR011644">
    <property type="entry name" value="Heme_NO-bd"/>
</dbReference>
<dbReference type="InterPro" id="IPR038158">
    <property type="entry name" value="H-NOX_domain_sf"/>
</dbReference>
<evidence type="ECO:0000313" key="2">
    <source>
        <dbReference type="EMBL" id="SFG38739.1"/>
    </source>
</evidence>
<dbReference type="Proteomes" id="UP000198623">
    <property type="component" value="Unassembled WGS sequence"/>
</dbReference>
<organism evidence="2 3">
    <name type="scientific">Neptunomonas qingdaonensis</name>
    <dbReference type="NCBI Taxonomy" id="1045558"/>
    <lineage>
        <taxon>Bacteria</taxon>
        <taxon>Pseudomonadati</taxon>
        <taxon>Pseudomonadota</taxon>
        <taxon>Gammaproteobacteria</taxon>
        <taxon>Oceanospirillales</taxon>
        <taxon>Oceanospirillaceae</taxon>
        <taxon>Neptunomonas</taxon>
    </lineage>
</organism>
<evidence type="ECO:0000259" key="1">
    <source>
        <dbReference type="Pfam" id="PF07700"/>
    </source>
</evidence>
<dbReference type="GO" id="GO:0020037">
    <property type="term" value="F:heme binding"/>
    <property type="evidence" value="ECO:0007669"/>
    <property type="project" value="InterPro"/>
</dbReference>
<feature type="domain" description="Heme NO-binding" evidence="1">
    <location>
        <begin position="2"/>
        <end position="160"/>
    </location>
</feature>